<organism evidence="2 3">
    <name type="scientific">Brevibacillus choshinensis</name>
    <dbReference type="NCBI Taxonomy" id="54911"/>
    <lineage>
        <taxon>Bacteria</taxon>
        <taxon>Bacillati</taxon>
        <taxon>Bacillota</taxon>
        <taxon>Bacilli</taxon>
        <taxon>Bacillales</taxon>
        <taxon>Paenibacillaceae</taxon>
        <taxon>Brevibacillus</taxon>
    </lineage>
</organism>
<dbReference type="Pfam" id="PF18014">
    <property type="entry name" value="Acetyltransf_18"/>
    <property type="match status" value="1"/>
</dbReference>
<dbReference type="InterPro" id="IPR000182">
    <property type="entry name" value="GNAT_dom"/>
</dbReference>
<dbReference type="Gene3D" id="3.40.630.90">
    <property type="match status" value="1"/>
</dbReference>
<dbReference type="Pfam" id="PF13508">
    <property type="entry name" value="Acetyltransf_7"/>
    <property type="match status" value="1"/>
</dbReference>
<dbReference type="PROSITE" id="PS51186">
    <property type="entry name" value="GNAT"/>
    <property type="match status" value="1"/>
</dbReference>
<dbReference type="Proteomes" id="UP000596248">
    <property type="component" value="Chromosome"/>
</dbReference>
<dbReference type="InterPro" id="IPR052729">
    <property type="entry name" value="Acyl/Acetyltrans_Enzymes"/>
</dbReference>
<name>A0ABX7FTH5_BRECH</name>
<dbReference type="SUPFAM" id="SSF55729">
    <property type="entry name" value="Acyl-CoA N-acyltransferases (Nat)"/>
    <property type="match status" value="1"/>
</dbReference>
<dbReference type="PANTHER" id="PTHR47237:SF2">
    <property type="entry name" value="BLL4206 PROTEIN"/>
    <property type="match status" value="1"/>
</dbReference>
<protein>
    <submittedName>
        <fullName evidence="2">GNAT family N-acetyltransferase</fullName>
    </submittedName>
</protein>
<evidence type="ECO:0000313" key="2">
    <source>
        <dbReference type="EMBL" id="QRG69543.1"/>
    </source>
</evidence>
<feature type="domain" description="N-acetyltransferase" evidence="1">
    <location>
        <begin position="51"/>
        <end position="188"/>
    </location>
</feature>
<dbReference type="PANTHER" id="PTHR47237">
    <property type="entry name" value="SLL0310 PROTEIN"/>
    <property type="match status" value="1"/>
</dbReference>
<gene>
    <name evidence="2" type="ORF">JNE38_10685</name>
</gene>
<keyword evidence="3" id="KW-1185">Reference proteome</keyword>
<dbReference type="InterPro" id="IPR041496">
    <property type="entry name" value="YitH/HolE_GNAT"/>
</dbReference>
<proteinExistence type="predicted"/>
<evidence type="ECO:0000259" key="1">
    <source>
        <dbReference type="PROSITE" id="PS51186"/>
    </source>
</evidence>
<evidence type="ECO:0000313" key="3">
    <source>
        <dbReference type="Proteomes" id="UP000596248"/>
    </source>
</evidence>
<dbReference type="Gene3D" id="3.40.630.30">
    <property type="match status" value="1"/>
</dbReference>
<sequence>MIGNRGGDLPFPSLRRRVSPYETRQAQVIHQTPSLIKDIKKEASLLQNTVPNLHELTEQDIPGLIHLSTTVGWDYNEDEIRTILAIGTIYGHKNSDERLVSCAAVIPYDHKLTTIGMVIVHSSCRGMGLGRSLMKACMESVPSDSAIMLIATREGKPLYESLGFTTADTIHKFICKRIAPVDHEQAGESFPTEIMREDDLRAVIELDGLAVGSQRSSFLRTRMKQAKTCLVVNDTEGRIAGYGFAVQGPVNLVIGPIVARNTPMAIHLLRRLSDGHDRQVRIDVPDGQNAFLSYLAANGFEKVSEPPVMITRYSTLPPRSGQYYGIGAQIFG</sequence>
<dbReference type="CDD" id="cd04301">
    <property type="entry name" value="NAT_SF"/>
    <property type="match status" value="1"/>
</dbReference>
<reference evidence="2 3" key="1">
    <citation type="submission" date="2021-01" db="EMBL/GenBank/DDBJ databases">
        <title>Identification of strong promoters based on the transcriptome of Brevibacillus choshinensis.</title>
        <authorList>
            <person name="Yao D."/>
            <person name="Zhang K."/>
            <person name="Wu J."/>
        </authorList>
    </citation>
    <scope>NUCLEOTIDE SEQUENCE [LARGE SCALE GENOMIC DNA]</scope>
    <source>
        <strain evidence="2 3">HPD31-SP3</strain>
    </source>
</reference>
<dbReference type="InterPro" id="IPR016181">
    <property type="entry name" value="Acyl_CoA_acyltransferase"/>
</dbReference>
<accession>A0ABX7FTH5</accession>
<dbReference type="EMBL" id="CP069127">
    <property type="protein sequence ID" value="QRG69543.1"/>
    <property type="molecule type" value="Genomic_DNA"/>
</dbReference>